<dbReference type="Proteomes" id="UP001165121">
    <property type="component" value="Unassembled WGS sequence"/>
</dbReference>
<reference evidence="2" key="1">
    <citation type="submission" date="2023-04" db="EMBL/GenBank/DDBJ databases">
        <title>Phytophthora fragariaefolia NBRC 109709.</title>
        <authorList>
            <person name="Ichikawa N."/>
            <person name="Sato H."/>
            <person name="Tonouchi N."/>
        </authorList>
    </citation>
    <scope>NUCLEOTIDE SEQUENCE</scope>
    <source>
        <strain evidence="2">NBRC 109709</strain>
    </source>
</reference>
<feature type="compositionally biased region" description="Low complexity" evidence="1">
    <location>
        <begin position="121"/>
        <end position="143"/>
    </location>
</feature>
<comment type="caution">
    <text evidence="2">The sequence shown here is derived from an EMBL/GenBank/DDBJ whole genome shotgun (WGS) entry which is preliminary data.</text>
</comment>
<dbReference type="AlphaFoldDB" id="A0A9W6U4A3"/>
<keyword evidence="3" id="KW-1185">Reference proteome</keyword>
<accession>A0A9W6U4A3</accession>
<organism evidence="2 3">
    <name type="scientific">Phytophthora fragariaefolia</name>
    <dbReference type="NCBI Taxonomy" id="1490495"/>
    <lineage>
        <taxon>Eukaryota</taxon>
        <taxon>Sar</taxon>
        <taxon>Stramenopiles</taxon>
        <taxon>Oomycota</taxon>
        <taxon>Peronosporomycetes</taxon>
        <taxon>Peronosporales</taxon>
        <taxon>Peronosporaceae</taxon>
        <taxon>Phytophthora</taxon>
    </lineage>
</organism>
<feature type="region of interest" description="Disordered" evidence="1">
    <location>
        <begin position="54"/>
        <end position="74"/>
    </location>
</feature>
<feature type="compositionally biased region" description="Low complexity" evidence="1">
    <location>
        <begin position="230"/>
        <end position="242"/>
    </location>
</feature>
<proteinExistence type="predicted"/>
<evidence type="ECO:0000313" key="3">
    <source>
        <dbReference type="Proteomes" id="UP001165121"/>
    </source>
</evidence>
<evidence type="ECO:0000313" key="2">
    <source>
        <dbReference type="EMBL" id="GMF24871.1"/>
    </source>
</evidence>
<protein>
    <submittedName>
        <fullName evidence="2">Unnamed protein product</fullName>
    </submittedName>
</protein>
<gene>
    <name evidence="2" type="ORF">Pfra01_000430200</name>
</gene>
<name>A0A9W6U4A3_9STRA</name>
<evidence type="ECO:0000256" key="1">
    <source>
        <dbReference type="SAM" id="MobiDB-lite"/>
    </source>
</evidence>
<sequence>MHVRELERQRISVCTCYNGSYQGSKISYHTLRCRSDVHQLVQGDVHDAVSTLADRRDSGVRSWSTGSTHSDRLDVPVSTHQSKDFFGEDTSCSFRMSTPTTQAAGTPAASAAANTVVASSATTGSSPASTSVVTSTVTTPSSPKRTMSLGDYKKTREHFVARDELEAIFDVGSDADMEDGEEEDEGTSSSTRVDPSVGSCRPREDDPDASSSKRARSGSDRPLADAGPLSSPRSGGDSTSSGTVVPRTGPVRDPWMPTPSEIQSRFGSTAPPSQYALYSCSGIKYDDVTKELDFDPATDQRRDYYIGLFHELRWYGNKKTSRRSRVPEWQALCQSWGAFVENFNKDPAGYRERVRLARERYERFSKRPKIDRLRWGAVEAVASVRLAVGVEAAGRRRWSGPPDSVDRLEAVEHLQTAEFAALRQELAMLKAQLAQVSQTASNVQVDRGSELSVLRACVGALEQASALWLALDKVYCLRAELSVQLGTLVDYRTGLYALLVGVESVYARRRHGALVYRATRGPCACQYS</sequence>
<feature type="region of interest" description="Disordered" evidence="1">
    <location>
        <begin position="171"/>
        <end position="269"/>
    </location>
</feature>
<dbReference type="EMBL" id="BSXT01000340">
    <property type="protein sequence ID" value="GMF24871.1"/>
    <property type="molecule type" value="Genomic_DNA"/>
</dbReference>
<feature type="compositionally biased region" description="Acidic residues" evidence="1">
    <location>
        <begin position="173"/>
        <end position="186"/>
    </location>
</feature>
<feature type="region of interest" description="Disordered" evidence="1">
    <location>
        <begin position="121"/>
        <end position="150"/>
    </location>
</feature>
<feature type="compositionally biased region" description="Polar residues" evidence="1">
    <location>
        <begin position="260"/>
        <end position="269"/>
    </location>
</feature>
<dbReference type="OrthoDB" id="126973at2759"/>